<name>A0ABP0TGX8_9BRYO</name>
<evidence type="ECO:0000313" key="3">
    <source>
        <dbReference type="Proteomes" id="UP001497512"/>
    </source>
</evidence>
<organism evidence="2 3">
    <name type="scientific">Sphagnum troendelagicum</name>
    <dbReference type="NCBI Taxonomy" id="128251"/>
    <lineage>
        <taxon>Eukaryota</taxon>
        <taxon>Viridiplantae</taxon>
        <taxon>Streptophyta</taxon>
        <taxon>Embryophyta</taxon>
        <taxon>Bryophyta</taxon>
        <taxon>Sphagnophytina</taxon>
        <taxon>Sphagnopsida</taxon>
        <taxon>Sphagnales</taxon>
        <taxon>Sphagnaceae</taxon>
        <taxon>Sphagnum</taxon>
    </lineage>
</organism>
<accession>A0ABP0TGX8</accession>
<dbReference type="PANTHER" id="PTHR33606">
    <property type="entry name" value="PROTEIN YCII"/>
    <property type="match status" value="1"/>
</dbReference>
<gene>
    <name evidence="2" type="ORF">CSSPTR1EN2_LOCUS3349</name>
</gene>
<dbReference type="InterPro" id="IPR051807">
    <property type="entry name" value="Sec-metab_biosynth-assoc"/>
</dbReference>
<evidence type="ECO:0000259" key="1">
    <source>
        <dbReference type="Pfam" id="PF03795"/>
    </source>
</evidence>
<dbReference type="InterPro" id="IPR011008">
    <property type="entry name" value="Dimeric_a/b-barrel"/>
</dbReference>
<feature type="domain" description="YCII-related" evidence="1">
    <location>
        <begin position="87"/>
        <end position="168"/>
    </location>
</feature>
<dbReference type="InterPro" id="IPR005545">
    <property type="entry name" value="YCII"/>
</dbReference>
<dbReference type="Gene3D" id="3.30.70.1060">
    <property type="entry name" value="Dimeric alpha+beta barrel"/>
    <property type="match status" value="1"/>
</dbReference>
<reference evidence="2" key="1">
    <citation type="submission" date="2024-02" db="EMBL/GenBank/DDBJ databases">
        <authorList>
            <consortium name="ELIXIR-Norway"/>
            <consortium name="Elixir Norway"/>
        </authorList>
    </citation>
    <scope>NUCLEOTIDE SEQUENCE</scope>
</reference>
<keyword evidence="3" id="KW-1185">Reference proteome</keyword>
<dbReference type="Proteomes" id="UP001497512">
    <property type="component" value="Chromosome 11"/>
</dbReference>
<dbReference type="PANTHER" id="PTHR33606:SF3">
    <property type="entry name" value="PROTEIN YCII"/>
    <property type="match status" value="1"/>
</dbReference>
<dbReference type="Pfam" id="PF03795">
    <property type="entry name" value="YCII"/>
    <property type="match status" value="1"/>
</dbReference>
<evidence type="ECO:0000313" key="2">
    <source>
        <dbReference type="EMBL" id="CAK9196189.1"/>
    </source>
</evidence>
<dbReference type="SUPFAM" id="SSF54909">
    <property type="entry name" value="Dimeric alpha+beta barrel"/>
    <property type="match status" value="1"/>
</dbReference>
<dbReference type="EMBL" id="OZ019903">
    <property type="protein sequence ID" value="CAK9196189.1"/>
    <property type="molecule type" value="Genomic_DNA"/>
</dbReference>
<proteinExistence type="predicted"/>
<sequence length="181" mass="19877">MVMVSSGATSSTIRTLVTAAVKFPKSETKATSILRIITSAVTRHEKDSLVADFGRHKLHEGQKMICCRSLGTSAAMTAEEHTSRQYFAVVYDYVPDILERRGQYRAEHLALANQLVDEGKVLLGGAWGSPVDGALLIFYVHNIKEVQRFIDKDPYVRNGLVTKVDIRPYAVAVGSGLQQGP</sequence>
<protein>
    <recommendedName>
        <fullName evidence="1">YCII-related domain-containing protein</fullName>
    </recommendedName>
</protein>